<feature type="transmembrane region" description="Helical" evidence="2">
    <location>
        <begin position="26"/>
        <end position="47"/>
    </location>
</feature>
<accession>A0A9P6FSS3</accession>
<feature type="region of interest" description="Disordered" evidence="1">
    <location>
        <begin position="197"/>
        <end position="217"/>
    </location>
</feature>
<organism evidence="3 4">
    <name type="scientific">Lunasporangiospora selenospora</name>
    <dbReference type="NCBI Taxonomy" id="979761"/>
    <lineage>
        <taxon>Eukaryota</taxon>
        <taxon>Fungi</taxon>
        <taxon>Fungi incertae sedis</taxon>
        <taxon>Mucoromycota</taxon>
        <taxon>Mortierellomycotina</taxon>
        <taxon>Mortierellomycetes</taxon>
        <taxon>Mortierellales</taxon>
        <taxon>Mortierellaceae</taxon>
        <taxon>Lunasporangiospora</taxon>
    </lineage>
</organism>
<evidence type="ECO:0000313" key="3">
    <source>
        <dbReference type="EMBL" id="KAF9580987.1"/>
    </source>
</evidence>
<evidence type="ECO:0000256" key="2">
    <source>
        <dbReference type="SAM" id="Phobius"/>
    </source>
</evidence>
<evidence type="ECO:0000256" key="1">
    <source>
        <dbReference type="SAM" id="MobiDB-lite"/>
    </source>
</evidence>
<dbReference type="AlphaFoldDB" id="A0A9P6FSS3"/>
<proteinExistence type="predicted"/>
<dbReference type="Proteomes" id="UP000780801">
    <property type="component" value="Unassembled WGS sequence"/>
</dbReference>
<name>A0A9P6FSS3_9FUNG</name>
<feature type="compositionally biased region" description="Basic and acidic residues" evidence="1">
    <location>
        <begin position="310"/>
        <end position="319"/>
    </location>
</feature>
<reference evidence="3" key="1">
    <citation type="journal article" date="2020" name="Fungal Divers.">
        <title>Resolving the Mortierellaceae phylogeny through synthesis of multi-gene phylogenetics and phylogenomics.</title>
        <authorList>
            <person name="Vandepol N."/>
            <person name="Liber J."/>
            <person name="Desiro A."/>
            <person name="Na H."/>
            <person name="Kennedy M."/>
            <person name="Barry K."/>
            <person name="Grigoriev I.V."/>
            <person name="Miller A.N."/>
            <person name="O'Donnell K."/>
            <person name="Stajich J.E."/>
            <person name="Bonito G."/>
        </authorList>
    </citation>
    <scope>NUCLEOTIDE SEQUENCE</scope>
    <source>
        <strain evidence="3">KOD1015</strain>
    </source>
</reference>
<keyword evidence="2" id="KW-0812">Transmembrane</keyword>
<evidence type="ECO:0000313" key="4">
    <source>
        <dbReference type="Proteomes" id="UP000780801"/>
    </source>
</evidence>
<dbReference type="EMBL" id="JAABOA010001732">
    <property type="protein sequence ID" value="KAF9580987.1"/>
    <property type="molecule type" value="Genomic_DNA"/>
</dbReference>
<feature type="compositionally biased region" description="Low complexity" evidence="1">
    <location>
        <begin position="296"/>
        <end position="306"/>
    </location>
</feature>
<comment type="caution">
    <text evidence="3">The sequence shown here is derived from an EMBL/GenBank/DDBJ whole genome shotgun (WGS) entry which is preliminary data.</text>
</comment>
<feature type="transmembrane region" description="Helical" evidence="2">
    <location>
        <begin position="59"/>
        <end position="80"/>
    </location>
</feature>
<keyword evidence="2" id="KW-0472">Membrane</keyword>
<feature type="region of interest" description="Disordered" evidence="1">
    <location>
        <begin position="287"/>
        <end position="354"/>
    </location>
</feature>
<feature type="transmembrane region" description="Helical" evidence="2">
    <location>
        <begin position="135"/>
        <end position="162"/>
    </location>
</feature>
<protein>
    <submittedName>
        <fullName evidence="3">Uncharacterized protein</fullName>
    </submittedName>
</protein>
<keyword evidence="4" id="KW-1185">Reference proteome</keyword>
<dbReference type="OrthoDB" id="2436331at2759"/>
<sequence>MALVLFFNVANLQNIVRFNIPQHFRIVFTALYALYVLIGLLVGFLLYRTAENKRFRSLIILYWVLIVITVAEGIYFGVVIANQKAKLLQYCVDGAMPANAVPPDTSRFVDHNNNNTLLGNHPIAKGFPNSQCRKVFIGTFYIMGPGGWIILHSVWILLVVFYSKALRQKYPTDEEDQEIIQPGRQTSQHSTLTRFFKRPHSKPKTTGGNAESEDEAMPDQPVYFGTPPVNARGLGTYSPEQSFVTPYESKGDKMRNLYRSYAEPTAQAKINKHGYLYRIDGDDLEAGGPGSLELRPQQAQPAQANADHCQCNDRGEPGHCCKPSHLSSSQITPPSPCHNGQDLVKSNRSRRRSL</sequence>
<keyword evidence="2" id="KW-1133">Transmembrane helix</keyword>
<gene>
    <name evidence="3" type="ORF">BGW38_002155</name>
</gene>